<evidence type="ECO:0000313" key="3">
    <source>
        <dbReference type="Proteomes" id="UP000529843"/>
    </source>
</evidence>
<dbReference type="InterPro" id="IPR036390">
    <property type="entry name" value="WH_DNA-bd_sf"/>
</dbReference>
<gene>
    <name evidence="2" type="ORF">HX804_03575</name>
</gene>
<evidence type="ECO:0000313" key="2">
    <source>
        <dbReference type="EMBL" id="NWK02368.1"/>
    </source>
</evidence>
<dbReference type="InterPro" id="IPR036388">
    <property type="entry name" value="WH-like_DNA-bd_sf"/>
</dbReference>
<comment type="caution">
    <text evidence="2">The sequence shown here is derived from an EMBL/GenBank/DDBJ whole genome shotgun (WGS) entry which is preliminary data.</text>
</comment>
<dbReference type="AlphaFoldDB" id="A0A7K4NM39"/>
<accession>A0A7K4NM39</accession>
<dbReference type="EMBL" id="JACAST010000027">
    <property type="protein sequence ID" value="NWK02368.1"/>
    <property type="molecule type" value="Genomic_DNA"/>
</dbReference>
<sequence length="93" mass="10401">MTRYRNSTQIICDVLVATKECGQEGIKTTALLSKSNLSHGRMQTFLSTLTGSGLVNQIKFDGKNTFVITPKGQLFLEEYQRFSDMAESYGLEI</sequence>
<organism evidence="2 3">
    <name type="scientific">Marine Group I thaumarchaeote</name>
    <dbReference type="NCBI Taxonomy" id="2511932"/>
    <lineage>
        <taxon>Archaea</taxon>
        <taxon>Nitrososphaerota</taxon>
        <taxon>Marine Group I</taxon>
    </lineage>
</organism>
<dbReference type="Proteomes" id="UP000529843">
    <property type="component" value="Unassembled WGS sequence"/>
</dbReference>
<dbReference type="Pfam" id="PF14947">
    <property type="entry name" value="HTH_45"/>
    <property type="match status" value="1"/>
</dbReference>
<evidence type="ECO:0000259" key="1">
    <source>
        <dbReference type="Pfam" id="PF14947"/>
    </source>
</evidence>
<protein>
    <submittedName>
        <fullName evidence="2">Transcriptional regulator</fullName>
    </submittedName>
</protein>
<feature type="domain" description="ArnR1-like winged helix-turn-helix" evidence="1">
    <location>
        <begin position="5"/>
        <end position="86"/>
    </location>
</feature>
<proteinExistence type="predicted"/>
<reference evidence="2 3" key="1">
    <citation type="journal article" date="2019" name="Environ. Microbiol.">
        <title>Genomics insights into ecotype formation of ammonia-oxidizing archaea in the deep ocean.</title>
        <authorList>
            <person name="Wang Y."/>
            <person name="Huang J.M."/>
            <person name="Cui G.J."/>
            <person name="Nunoura T."/>
            <person name="Takaki Y."/>
            <person name="Li W.L."/>
            <person name="Li J."/>
            <person name="Gao Z.M."/>
            <person name="Takai K."/>
            <person name="Zhang A.Q."/>
            <person name="Stepanauskas R."/>
        </authorList>
    </citation>
    <scope>NUCLEOTIDE SEQUENCE [LARGE SCALE GENOMIC DNA]</scope>
    <source>
        <strain evidence="2 3">N8</strain>
    </source>
</reference>
<dbReference type="SUPFAM" id="SSF46785">
    <property type="entry name" value="Winged helix' DNA-binding domain"/>
    <property type="match status" value="1"/>
</dbReference>
<dbReference type="InterPro" id="IPR038723">
    <property type="entry name" value="ArnR1-like_HTH"/>
</dbReference>
<dbReference type="Gene3D" id="1.10.10.10">
    <property type="entry name" value="Winged helix-like DNA-binding domain superfamily/Winged helix DNA-binding domain"/>
    <property type="match status" value="1"/>
</dbReference>
<name>A0A7K4NM39_9ARCH</name>